<dbReference type="Proteomes" id="UP001500889">
    <property type="component" value="Chromosome O"/>
</dbReference>
<feature type="region of interest" description="Disordered" evidence="1">
    <location>
        <begin position="226"/>
        <end position="254"/>
    </location>
</feature>
<proteinExistence type="predicted"/>
<dbReference type="AlphaFoldDB" id="A0AAU9F0W1"/>
<evidence type="ECO:0000313" key="3">
    <source>
        <dbReference type="Proteomes" id="UP001500889"/>
    </source>
</evidence>
<sequence>MNIFFTKTEQNYLKADLDTDVEFLNDAIEKSIVSGLTVEQQACKQLLESIYGRAKRLMLKAQKYAEDEQRQDITLADWKKVHRLLPKNSKLLSINEKSDIIASQDQAMPTATTTGPCSRLMLPPLRHCKLGPTAILMGMSRLQVTAAPLKKERSDMPMGTTSGPCSRPMLTPVRQCKLEPTATLKGMSRHASHASAAVAQANAAASQAYAVAPQLRAAVFQRPKVMPGRTQAPPMKSSTAWKPSASRAVYLGAQ</sequence>
<evidence type="ECO:0000313" key="2">
    <source>
        <dbReference type="EMBL" id="BFF89179.1"/>
    </source>
</evidence>
<protein>
    <submittedName>
        <fullName evidence="2">Uncharacterized protein</fullName>
    </submittedName>
</protein>
<accession>A0AAU9F0W1</accession>
<reference evidence="2 3" key="1">
    <citation type="submission" date="2024-02" db="EMBL/GenBank/DDBJ databases">
        <title>A chromosome-level genome assembly of Drosophila madeirensis, a fruit fly species endemic to Madeira island.</title>
        <authorList>
            <person name="Tomihara K."/>
            <person name="Llopart A."/>
            <person name="Yamamoto D."/>
        </authorList>
    </citation>
    <scope>NUCLEOTIDE SEQUENCE [LARGE SCALE GENOMIC DNA]</scope>
    <source>
        <strain evidence="2 3">RF1</strain>
    </source>
</reference>
<evidence type="ECO:0000256" key="1">
    <source>
        <dbReference type="SAM" id="MobiDB-lite"/>
    </source>
</evidence>
<dbReference type="EMBL" id="AP029263">
    <property type="protein sequence ID" value="BFF89179.1"/>
    <property type="molecule type" value="Genomic_DNA"/>
</dbReference>
<name>A0AAU9F0W1_DROMD</name>
<keyword evidence="3" id="KW-1185">Reference proteome</keyword>
<gene>
    <name evidence="2" type="ORF">DMAD_07984</name>
</gene>
<organism evidence="2 3">
    <name type="scientific">Drosophila madeirensis</name>
    <name type="common">Fruit fly</name>
    <dbReference type="NCBI Taxonomy" id="30013"/>
    <lineage>
        <taxon>Eukaryota</taxon>
        <taxon>Metazoa</taxon>
        <taxon>Ecdysozoa</taxon>
        <taxon>Arthropoda</taxon>
        <taxon>Hexapoda</taxon>
        <taxon>Insecta</taxon>
        <taxon>Pterygota</taxon>
        <taxon>Neoptera</taxon>
        <taxon>Endopterygota</taxon>
        <taxon>Diptera</taxon>
        <taxon>Brachycera</taxon>
        <taxon>Muscomorpha</taxon>
        <taxon>Ephydroidea</taxon>
        <taxon>Drosophilidae</taxon>
        <taxon>Drosophila</taxon>
        <taxon>Sophophora</taxon>
    </lineage>
</organism>